<feature type="transmembrane region" description="Helical" evidence="6">
    <location>
        <begin position="79"/>
        <end position="99"/>
    </location>
</feature>
<keyword evidence="3 6" id="KW-0812">Transmembrane</keyword>
<feature type="transmembrane region" description="Helical" evidence="6">
    <location>
        <begin position="120"/>
        <end position="139"/>
    </location>
</feature>
<organism evidence="7 8">
    <name type="scientific">Geotrypetes seraphini</name>
    <name type="common">Gaboon caecilian</name>
    <name type="synonym">Caecilia seraphini</name>
    <dbReference type="NCBI Taxonomy" id="260995"/>
    <lineage>
        <taxon>Eukaryota</taxon>
        <taxon>Metazoa</taxon>
        <taxon>Chordata</taxon>
        <taxon>Craniata</taxon>
        <taxon>Vertebrata</taxon>
        <taxon>Euteleostomi</taxon>
        <taxon>Amphibia</taxon>
        <taxon>Gymnophiona</taxon>
        <taxon>Geotrypetes</taxon>
    </lineage>
</organism>
<comment type="subcellular location">
    <subcellularLocation>
        <location evidence="1">Membrane</location>
        <topology evidence="1">Multi-pass membrane protein</topology>
    </subcellularLocation>
</comment>
<feature type="transmembrane region" description="Helical" evidence="6">
    <location>
        <begin position="180"/>
        <end position="204"/>
    </location>
</feature>
<evidence type="ECO:0000256" key="2">
    <source>
        <dbReference type="ARBA" id="ARBA00009565"/>
    </source>
</evidence>
<gene>
    <name evidence="8" type="primary">LOC117348529</name>
</gene>
<dbReference type="FunCoup" id="A0A6P8PPN5">
    <property type="interactions" value="75"/>
</dbReference>
<evidence type="ECO:0000256" key="5">
    <source>
        <dbReference type="ARBA" id="ARBA00023136"/>
    </source>
</evidence>
<dbReference type="InterPro" id="IPR030417">
    <property type="entry name" value="MS4A"/>
</dbReference>
<sequence length="301" mass="32642">MNPIVAGANGVVIITQVIPPNGQHVIQARPNGLQNTLCLVPDALRKFFKGEPKALGVTQILIGLMQFILGIVLASATSALSSISTIIGLLFWGSIFFTISGSLSVASKNKRNMRLVKSSMVMNILSSIVAFIGIIALSIDLSLSYYDYYSCYYNNEPQSGYTCQRIKNALTTAIHGIEGVLLVLMLLEFCISISTSAFGCKAVCCNSNSNMQSVIIVQNESKPEMNFNPVVPPMYTVNDQYRPDASFPSVPAPAYTENSQYRPEANPSAVAAPLYNNIDLCRLRVDSPSLVANNNEQNKIA</sequence>
<dbReference type="PANTHER" id="PTHR23320">
    <property type="entry name" value="MEMBRANE-SPANNING 4-DOMAINS SUBFAMILY A MS4A -RELATED"/>
    <property type="match status" value="1"/>
</dbReference>
<feature type="transmembrane region" description="Helical" evidence="6">
    <location>
        <begin position="54"/>
        <end position="73"/>
    </location>
</feature>
<dbReference type="KEGG" id="gsh:117348529"/>
<dbReference type="GO" id="GO:0016020">
    <property type="term" value="C:membrane"/>
    <property type="evidence" value="ECO:0007669"/>
    <property type="project" value="UniProtKB-SubCell"/>
</dbReference>
<dbReference type="GeneID" id="117348529"/>
<dbReference type="AlphaFoldDB" id="A0A6P8PPN5"/>
<proteinExistence type="inferred from homology"/>
<comment type="similarity">
    <text evidence="2">Belongs to the MS4A family.</text>
</comment>
<evidence type="ECO:0000256" key="3">
    <source>
        <dbReference type="ARBA" id="ARBA00022692"/>
    </source>
</evidence>
<dbReference type="PANTHER" id="PTHR23320:SF128">
    <property type="entry name" value="MEMBRANE-SPANNING 4-DOMAINS SUBFAMILY A MEMBER 4A"/>
    <property type="match status" value="1"/>
</dbReference>
<accession>A0A6P8PPN5</accession>
<dbReference type="InParanoid" id="A0A6P8PPN5"/>
<reference evidence="8" key="1">
    <citation type="submission" date="2025-08" db="UniProtKB">
        <authorList>
            <consortium name="RefSeq"/>
        </authorList>
    </citation>
    <scope>IDENTIFICATION</scope>
</reference>
<evidence type="ECO:0000313" key="7">
    <source>
        <dbReference type="Proteomes" id="UP000515159"/>
    </source>
</evidence>
<protein>
    <submittedName>
        <fullName evidence="8">Membrane-spanning 4-domains subfamily A member 4A-like</fullName>
    </submittedName>
</protein>
<dbReference type="RefSeq" id="XP_033776658.1">
    <property type="nucleotide sequence ID" value="XM_033920767.1"/>
</dbReference>
<keyword evidence="7" id="KW-1185">Reference proteome</keyword>
<evidence type="ECO:0000313" key="8">
    <source>
        <dbReference type="RefSeq" id="XP_033776658.1"/>
    </source>
</evidence>
<keyword evidence="4 6" id="KW-1133">Transmembrane helix</keyword>
<dbReference type="Proteomes" id="UP000515159">
    <property type="component" value="Chromosome 14"/>
</dbReference>
<keyword evidence="5 6" id="KW-0472">Membrane</keyword>
<evidence type="ECO:0000256" key="6">
    <source>
        <dbReference type="SAM" id="Phobius"/>
    </source>
</evidence>
<dbReference type="InterPro" id="IPR007237">
    <property type="entry name" value="CD20-like"/>
</dbReference>
<dbReference type="OrthoDB" id="10071849at2759"/>
<name>A0A6P8PPN5_GEOSA</name>
<dbReference type="Pfam" id="PF04103">
    <property type="entry name" value="CD20"/>
    <property type="match status" value="1"/>
</dbReference>
<evidence type="ECO:0000256" key="4">
    <source>
        <dbReference type="ARBA" id="ARBA00022989"/>
    </source>
</evidence>
<evidence type="ECO:0000256" key="1">
    <source>
        <dbReference type="ARBA" id="ARBA00004141"/>
    </source>
</evidence>